<evidence type="ECO:0000256" key="1">
    <source>
        <dbReference type="SAM" id="MobiDB-lite"/>
    </source>
</evidence>
<proteinExistence type="predicted"/>
<feature type="signal peptide" evidence="2">
    <location>
        <begin position="1"/>
        <end position="23"/>
    </location>
</feature>
<sequence>MRTRLAAGAVGAAVLLTLFGGNAAGADGREHVAQATDTPGQRHDSSPWMHNSPGRMTDQPSRMNERREGRYDRREGRYSRPGFRDNPLRLTTCVLGTALGRLTGRGNDCAANRYGLRT</sequence>
<dbReference type="RefSeq" id="WP_326619789.1">
    <property type="nucleotide sequence ID" value="NZ_CP109106.1"/>
</dbReference>
<organism evidence="3 4">
    <name type="scientific">Streptomyces decoyicus</name>
    <dbReference type="NCBI Taxonomy" id="249567"/>
    <lineage>
        <taxon>Bacteria</taxon>
        <taxon>Bacillati</taxon>
        <taxon>Actinomycetota</taxon>
        <taxon>Actinomycetes</taxon>
        <taxon>Kitasatosporales</taxon>
        <taxon>Streptomycetaceae</taxon>
        <taxon>Streptomyces</taxon>
    </lineage>
</organism>
<evidence type="ECO:0000313" key="4">
    <source>
        <dbReference type="Proteomes" id="UP001344251"/>
    </source>
</evidence>
<evidence type="ECO:0000256" key="2">
    <source>
        <dbReference type="SAM" id="SignalP"/>
    </source>
</evidence>
<feature type="chain" id="PRO_5045859948" evidence="2">
    <location>
        <begin position="24"/>
        <end position="118"/>
    </location>
</feature>
<gene>
    <name evidence="3" type="ORF">OG863_21015</name>
</gene>
<name>A0ABZ1FKX1_9ACTN</name>
<keyword evidence="4" id="KW-1185">Reference proteome</keyword>
<dbReference type="Proteomes" id="UP001344251">
    <property type="component" value="Chromosome"/>
</dbReference>
<feature type="compositionally biased region" description="Basic and acidic residues" evidence="1">
    <location>
        <begin position="63"/>
        <end position="83"/>
    </location>
</feature>
<accession>A0ABZ1FKX1</accession>
<dbReference type="EMBL" id="CP109106">
    <property type="protein sequence ID" value="WSB70238.1"/>
    <property type="molecule type" value="Genomic_DNA"/>
</dbReference>
<feature type="region of interest" description="Disordered" evidence="1">
    <location>
        <begin position="31"/>
        <end position="83"/>
    </location>
</feature>
<reference evidence="3 4" key="1">
    <citation type="submission" date="2022-10" db="EMBL/GenBank/DDBJ databases">
        <title>The complete genomes of actinobacterial strains from the NBC collection.</title>
        <authorList>
            <person name="Joergensen T.S."/>
            <person name="Alvarez Arevalo M."/>
            <person name="Sterndorff E.B."/>
            <person name="Faurdal D."/>
            <person name="Vuksanovic O."/>
            <person name="Mourched A.-S."/>
            <person name="Charusanti P."/>
            <person name="Shaw S."/>
            <person name="Blin K."/>
            <person name="Weber T."/>
        </authorList>
    </citation>
    <scope>NUCLEOTIDE SEQUENCE [LARGE SCALE GENOMIC DNA]</scope>
    <source>
        <strain evidence="3 4">NBC 01774</strain>
    </source>
</reference>
<keyword evidence="2" id="KW-0732">Signal</keyword>
<evidence type="ECO:0000313" key="3">
    <source>
        <dbReference type="EMBL" id="WSB70238.1"/>
    </source>
</evidence>
<protein>
    <submittedName>
        <fullName evidence="3">Uncharacterized protein</fullName>
    </submittedName>
</protein>